<dbReference type="PRINTS" id="PR00081">
    <property type="entry name" value="GDHRDH"/>
</dbReference>
<comment type="caution">
    <text evidence="4">The sequence shown here is derived from an EMBL/GenBank/DDBJ whole genome shotgun (WGS) entry which is preliminary data.</text>
</comment>
<evidence type="ECO:0000256" key="2">
    <source>
        <dbReference type="ARBA" id="ARBA00023002"/>
    </source>
</evidence>
<dbReference type="GO" id="GO:0016491">
    <property type="term" value="F:oxidoreductase activity"/>
    <property type="evidence" value="ECO:0007669"/>
    <property type="project" value="UniProtKB-KW"/>
</dbReference>
<dbReference type="PANTHER" id="PTHR44196">
    <property type="entry name" value="DEHYDROGENASE/REDUCTASE SDR FAMILY MEMBER 7B"/>
    <property type="match status" value="1"/>
</dbReference>
<dbReference type="Pfam" id="PF00106">
    <property type="entry name" value="adh_short"/>
    <property type="match status" value="1"/>
</dbReference>
<dbReference type="PANTHER" id="PTHR44196:SF1">
    <property type="entry name" value="DEHYDROGENASE_REDUCTASE SDR FAMILY MEMBER 7B"/>
    <property type="match status" value="1"/>
</dbReference>
<proteinExistence type="inferred from homology"/>
<gene>
    <name evidence="4" type="ORF">ACFO3A_03165</name>
</gene>
<accession>A0ABV9GT40</accession>
<organism evidence="4 5">
    <name type="scientific">Comamonas nitrativorans</name>
    <dbReference type="NCBI Taxonomy" id="108437"/>
    <lineage>
        <taxon>Bacteria</taxon>
        <taxon>Pseudomonadati</taxon>
        <taxon>Pseudomonadota</taxon>
        <taxon>Betaproteobacteria</taxon>
        <taxon>Burkholderiales</taxon>
        <taxon>Comamonadaceae</taxon>
        <taxon>Comamonas</taxon>
    </lineage>
</organism>
<dbReference type="InterPro" id="IPR036291">
    <property type="entry name" value="NAD(P)-bd_dom_sf"/>
</dbReference>
<dbReference type="InterPro" id="IPR002347">
    <property type="entry name" value="SDR_fam"/>
</dbReference>
<dbReference type="Proteomes" id="UP001595967">
    <property type="component" value="Unassembled WGS sequence"/>
</dbReference>
<feature type="domain" description="Ketoreductase" evidence="3">
    <location>
        <begin position="5"/>
        <end position="185"/>
    </location>
</feature>
<evidence type="ECO:0000256" key="1">
    <source>
        <dbReference type="ARBA" id="ARBA00006484"/>
    </source>
</evidence>
<name>A0ABV9GT40_9BURK</name>
<dbReference type="SMART" id="SM00822">
    <property type="entry name" value="PKS_KR"/>
    <property type="match status" value="1"/>
</dbReference>
<reference evidence="5" key="1">
    <citation type="journal article" date="2019" name="Int. J. Syst. Evol. Microbiol.">
        <title>The Global Catalogue of Microorganisms (GCM) 10K type strain sequencing project: providing services to taxonomists for standard genome sequencing and annotation.</title>
        <authorList>
            <consortium name="The Broad Institute Genomics Platform"/>
            <consortium name="The Broad Institute Genome Sequencing Center for Infectious Disease"/>
            <person name="Wu L."/>
            <person name="Ma J."/>
        </authorList>
    </citation>
    <scope>NUCLEOTIDE SEQUENCE [LARGE SCALE GENOMIC DNA]</scope>
    <source>
        <strain evidence="5">JCM 11650</strain>
    </source>
</reference>
<dbReference type="PROSITE" id="PS00061">
    <property type="entry name" value="ADH_SHORT"/>
    <property type="match status" value="1"/>
</dbReference>
<dbReference type="RefSeq" id="WP_377723928.1">
    <property type="nucleotide sequence ID" value="NZ_JBHSEW010000002.1"/>
</dbReference>
<evidence type="ECO:0000259" key="3">
    <source>
        <dbReference type="SMART" id="SM00822"/>
    </source>
</evidence>
<dbReference type="SUPFAM" id="SSF51735">
    <property type="entry name" value="NAD(P)-binding Rossmann-fold domains"/>
    <property type="match status" value="1"/>
</dbReference>
<sequence length="255" mass="27154">MKEPRCVLITGATGEIGGALALAYARPGCTLILQGRRVERLHGLAQECQARGAQVQLQALDVRDREALRAWLQGVCATVVPDLVIANAGVNTDIGPEGAGERWEDAQALVEINLLAGMATVDAVLPALRQRGSGQVALVSSLAGYFGLPVTPSYSASKAGLKAYGEALRGWLAPEGIAVNVIMPGYVQSPMCDAMPGPKPFLWTPERAARVIRQGLARNKARISFPFPLNFGCWWLAVLPAGVSQRIVRWLGYGA</sequence>
<keyword evidence="2 4" id="KW-0560">Oxidoreductase</keyword>
<evidence type="ECO:0000313" key="5">
    <source>
        <dbReference type="Proteomes" id="UP001595967"/>
    </source>
</evidence>
<dbReference type="InterPro" id="IPR020904">
    <property type="entry name" value="Sc_DH/Rdtase_CS"/>
</dbReference>
<dbReference type="Gene3D" id="3.40.50.720">
    <property type="entry name" value="NAD(P)-binding Rossmann-like Domain"/>
    <property type="match status" value="1"/>
</dbReference>
<keyword evidence="5" id="KW-1185">Reference proteome</keyword>
<comment type="similarity">
    <text evidence="1">Belongs to the short-chain dehydrogenases/reductases (SDR) family.</text>
</comment>
<dbReference type="EMBL" id="JBHSEW010000002">
    <property type="protein sequence ID" value="MFC4621212.1"/>
    <property type="molecule type" value="Genomic_DNA"/>
</dbReference>
<protein>
    <submittedName>
        <fullName evidence="4">SDR family NAD(P)-dependent oxidoreductase</fullName>
        <ecNumber evidence="4">1.-.-.-</ecNumber>
    </submittedName>
</protein>
<evidence type="ECO:0000313" key="4">
    <source>
        <dbReference type="EMBL" id="MFC4621212.1"/>
    </source>
</evidence>
<dbReference type="InterPro" id="IPR057326">
    <property type="entry name" value="KR_dom"/>
</dbReference>
<dbReference type="EC" id="1.-.-.-" evidence="4"/>